<evidence type="ECO:0000256" key="2">
    <source>
        <dbReference type="ARBA" id="ARBA00022801"/>
    </source>
</evidence>
<dbReference type="InterPro" id="IPR040921">
    <property type="entry name" value="Peptidase_S66C"/>
</dbReference>
<dbReference type="RefSeq" id="WP_087915885.1">
    <property type="nucleotide sequence ID" value="NZ_CP021780.1"/>
</dbReference>
<accession>A0A2Z2KS23</accession>
<reference evidence="6 7" key="1">
    <citation type="submission" date="2017-06" db="EMBL/GenBank/DDBJ databases">
        <title>Complete genome sequence of Paenibacillus donghaensis KCTC 13049T isolated from East Sea sediment, South Korea.</title>
        <authorList>
            <person name="Jung B.K."/>
            <person name="Hong S.-J."/>
            <person name="Shin J.-H."/>
        </authorList>
    </citation>
    <scope>NUCLEOTIDE SEQUENCE [LARGE SCALE GENOMIC DNA]</scope>
    <source>
        <strain evidence="6 7">KCTC 13049</strain>
    </source>
</reference>
<gene>
    <name evidence="6" type="ORF">B9T62_14495</name>
</gene>
<dbReference type="SUPFAM" id="SSF141986">
    <property type="entry name" value="LD-carboxypeptidase A C-terminal domain-like"/>
    <property type="match status" value="1"/>
</dbReference>
<feature type="domain" description="LD-carboxypeptidase C-terminal" evidence="5">
    <location>
        <begin position="197"/>
        <end position="309"/>
    </location>
</feature>
<keyword evidence="2" id="KW-0378">Hydrolase</keyword>
<dbReference type="InterPro" id="IPR027461">
    <property type="entry name" value="Carboxypeptidase_A_C_sf"/>
</dbReference>
<evidence type="ECO:0000259" key="5">
    <source>
        <dbReference type="Pfam" id="PF17676"/>
    </source>
</evidence>
<dbReference type="Pfam" id="PF17676">
    <property type="entry name" value="Peptidase_S66C"/>
    <property type="match status" value="1"/>
</dbReference>
<dbReference type="PANTHER" id="PTHR30237:SF6">
    <property type="entry name" value="CARBOXYPEPTIDASE YOCD-RELATED"/>
    <property type="match status" value="1"/>
</dbReference>
<dbReference type="InterPro" id="IPR029062">
    <property type="entry name" value="Class_I_gatase-like"/>
</dbReference>
<feature type="active site" description="Nucleophile" evidence="3">
    <location>
        <position position="111"/>
    </location>
</feature>
<feature type="active site" description="Charge relay system" evidence="3">
    <location>
        <position position="296"/>
    </location>
</feature>
<name>A0A2Z2KS23_9BACL</name>
<keyword evidence="6" id="KW-0121">Carboxypeptidase</keyword>
<dbReference type="PANTHER" id="PTHR30237">
    <property type="entry name" value="MURAMOYLTETRAPEPTIDE CARBOXYPEPTIDASE"/>
    <property type="match status" value="1"/>
</dbReference>
<feature type="active site" description="Charge relay system" evidence="3">
    <location>
        <position position="228"/>
    </location>
</feature>
<organism evidence="6 7">
    <name type="scientific">Paenibacillus donghaensis</name>
    <dbReference type="NCBI Taxonomy" id="414771"/>
    <lineage>
        <taxon>Bacteria</taxon>
        <taxon>Bacillati</taxon>
        <taxon>Bacillota</taxon>
        <taxon>Bacilli</taxon>
        <taxon>Bacillales</taxon>
        <taxon>Paenibacillaceae</taxon>
        <taxon>Paenibacillus</taxon>
    </lineage>
</organism>
<proteinExistence type="inferred from homology"/>
<protein>
    <submittedName>
        <fullName evidence="6">LD-carboxypeptidase</fullName>
    </submittedName>
</protein>
<feature type="domain" description="LD-carboxypeptidase N-terminal" evidence="4">
    <location>
        <begin position="12"/>
        <end position="131"/>
    </location>
</feature>
<dbReference type="CDD" id="cd07062">
    <property type="entry name" value="Peptidase_S66_mccF_like"/>
    <property type="match status" value="1"/>
</dbReference>
<dbReference type="AlphaFoldDB" id="A0A2Z2KS23"/>
<dbReference type="GO" id="GO:0004180">
    <property type="term" value="F:carboxypeptidase activity"/>
    <property type="evidence" value="ECO:0007669"/>
    <property type="project" value="UniProtKB-KW"/>
</dbReference>
<evidence type="ECO:0000256" key="3">
    <source>
        <dbReference type="PIRSR" id="PIRSR028757-1"/>
    </source>
</evidence>
<dbReference type="InterPro" id="IPR003507">
    <property type="entry name" value="S66_fam"/>
</dbReference>
<dbReference type="Pfam" id="PF02016">
    <property type="entry name" value="Peptidase_S66"/>
    <property type="match status" value="1"/>
</dbReference>
<dbReference type="Proteomes" id="UP000249890">
    <property type="component" value="Chromosome"/>
</dbReference>
<dbReference type="SUPFAM" id="SSF52317">
    <property type="entry name" value="Class I glutamine amidotransferase-like"/>
    <property type="match status" value="1"/>
</dbReference>
<evidence type="ECO:0000313" key="7">
    <source>
        <dbReference type="Proteomes" id="UP000249890"/>
    </source>
</evidence>
<dbReference type="InterPro" id="IPR040449">
    <property type="entry name" value="Peptidase_S66_N"/>
</dbReference>
<dbReference type="EMBL" id="CP021780">
    <property type="protein sequence ID" value="ASA21878.1"/>
    <property type="molecule type" value="Genomic_DNA"/>
</dbReference>
<comment type="similarity">
    <text evidence="1">Belongs to the peptidase S66 family.</text>
</comment>
<evidence type="ECO:0000256" key="1">
    <source>
        <dbReference type="ARBA" id="ARBA00010233"/>
    </source>
</evidence>
<evidence type="ECO:0000259" key="4">
    <source>
        <dbReference type="Pfam" id="PF02016"/>
    </source>
</evidence>
<dbReference type="KEGG" id="pdh:B9T62_14495"/>
<dbReference type="PIRSF" id="PIRSF028757">
    <property type="entry name" value="LD-carboxypeptidase"/>
    <property type="match status" value="1"/>
</dbReference>
<dbReference type="InterPro" id="IPR027478">
    <property type="entry name" value="LdcA_N"/>
</dbReference>
<dbReference type="OrthoDB" id="9807329at2"/>
<dbReference type="Gene3D" id="3.50.30.60">
    <property type="entry name" value="LD-carboxypeptidase A C-terminal domain-like"/>
    <property type="match status" value="1"/>
</dbReference>
<sequence length="330" mass="36852">MRADKLQMGDEIRVIAPSRSLGILSEELCQIAKQRLEALGFQVSFSKHALDRDEFDSSSVEARAQDLHQAFADPSVKAILTTIGGYNSNQLLKYIDYSLVAANPKRLCGYSDITALSNAIYARTELITYSGPHFSTFGMLRGNEYTLEYFNKLMIGNEKVKVEPSPYWSDDMWFVDQENRNFIPNPGPYAIHDGEAEGRIIGGNLGTLNLLQGTEFMPSLKESILFLEDDYESSPATFDRDLQSLLHLPDFEQVRGIVIGRFQRQSQMTKELLHAIIASKKELNDIPVIADVDFGHTSPQITYPVGGTAFVSAYNGAVDLTLSDDIYTNQ</sequence>
<evidence type="ECO:0000313" key="6">
    <source>
        <dbReference type="EMBL" id="ASA21878.1"/>
    </source>
</evidence>
<dbReference type="Gene3D" id="3.40.50.10740">
    <property type="entry name" value="Class I glutamine amidotransferase-like"/>
    <property type="match status" value="1"/>
</dbReference>
<keyword evidence="7" id="KW-1185">Reference proteome</keyword>
<keyword evidence="6" id="KW-0645">Protease</keyword>